<evidence type="ECO:0000313" key="1">
    <source>
        <dbReference type="EMBL" id="KAL3664765.1"/>
    </source>
</evidence>
<dbReference type="AlphaFoldDB" id="A0ABD3FGV5"/>
<evidence type="ECO:0000313" key="2">
    <source>
        <dbReference type="Proteomes" id="UP001632037"/>
    </source>
</evidence>
<organism evidence="1 2">
    <name type="scientific">Phytophthora oleae</name>
    <dbReference type="NCBI Taxonomy" id="2107226"/>
    <lineage>
        <taxon>Eukaryota</taxon>
        <taxon>Sar</taxon>
        <taxon>Stramenopiles</taxon>
        <taxon>Oomycota</taxon>
        <taxon>Peronosporomycetes</taxon>
        <taxon>Peronosporales</taxon>
        <taxon>Peronosporaceae</taxon>
        <taxon>Phytophthora</taxon>
    </lineage>
</organism>
<name>A0ABD3FGV5_9STRA</name>
<dbReference type="EMBL" id="JBIMZQ010000023">
    <property type="protein sequence ID" value="KAL3664765.1"/>
    <property type="molecule type" value="Genomic_DNA"/>
</dbReference>
<gene>
    <name evidence="1" type="ORF">V7S43_010512</name>
</gene>
<sequence length="97" mass="10710">MKSMGSLTDETPQPVEVKVTCINTVKQHLALDGVVEPLNKRDARALPSTARSTECNSLSSFDSEIVVAKDCHLRLRGVLEEDILELNLTFKTGWLQA</sequence>
<proteinExistence type="predicted"/>
<keyword evidence="2" id="KW-1185">Reference proteome</keyword>
<comment type="caution">
    <text evidence="1">The sequence shown here is derived from an EMBL/GenBank/DDBJ whole genome shotgun (WGS) entry which is preliminary data.</text>
</comment>
<accession>A0ABD3FGV5</accession>
<dbReference type="Proteomes" id="UP001632037">
    <property type="component" value="Unassembled WGS sequence"/>
</dbReference>
<reference evidence="1 2" key="1">
    <citation type="submission" date="2024-09" db="EMBL/GenBank/DDBJ databases">
        <title>Genome sequencing and assembly of Phytophthora oleae, isolate VK10A, causative agent of rot of olive drupes.</title>
        <authorList>
            <person name="Conti Taguali S."/>
            <person name="Riolo M."/>
            <person name="La Spada F."/>
            <person name="Cacciola S.O."/>
            <person name="Dionisio G."/>
        </authorList>
    </citation>
    <scope>NUCLEOTIDE SEQUENCE [LARGE SCALE GENOMIC DNA]</scope>
    <source>
        <strain evidence="1 2">VK10A</strain>
    </source>
</reference>
<protein>
    <submittedName>
        <fullName evidence="1">Uncharacterized protein</fullName>
    </submittedName>
</protein>